<dbReference type="PANTHER" id="PTHR22604">
    <property type="entry name" value="OXIDOREDUCTASES"/>
    <property type="match status" value="1"/>
</dbReference>
<evidence type="ECO:0000313" key="14">
    <source>
        <dbReference type="Proteomes" id="UP001162164"/>
    </source>
</evidence>
<dbReference type="EC" id="1.1.1.179" evidence="4"/>
<reference evidence="13" key="1">
    <citation type="journal article" date="2023" name="Insect Mol. Biol.">
        <title>Genome sequencing provides insights into the evolution of gene families encoding plant cell wall-degrading enzymes in longhorned beetles.</title>
        <authorList>
            <person name="Shin N.R."/>
            <person name="Okamura Y."/>
            <person name="Kirsch R."/>
            <person name="Pauchet Y."/>
        </authorList>
    </citation>
    <scope>NUCLEOTIDE SEQUENCE</scope>
    <source>
        <strain evidence="13">MMC_N1</strain>
    </source>
</reference>
<organism evidence="13 14">
    <name type="scientific">Molorchus minor</name>
    <dbReference type="NCBI Taxonomy" id="1323400"/>
    <lineage>
        <taxon>Eukaryota</taxon>
        <taxon>Metazoa</taxon>
        <taxon>Ecdysozoa</taxon>
        <taxon>Arthropoda</taxon>
        <taxon>Hexapoda</taxon>
        <taxon>Insecta</taxon>
        <taxon>Pterygota</taxon>
        <taxon>Neoptera</taxon>
        <taxon>Endopterygota</taxon>
        <taxon>Coleoptera</taxon>
        <taxon>Polyphaga</taxon>
        <taxon>Cucujiformia</taxon>
        <taxon>Chrysomeloidea</taxon>
        <taxon>Cerambycidae</taxon>
        <taxon>Lamiinae</taxon>
        <taxon>Monochamini</taxon>
        <taxon>Molorchus</taxon>
    </lineage>
</organism>
<evidence type="ECO:0000256" key="2">
    <source>
        <dbReference type="ARBA" id="ARBA00023002"/>
    </source>
</evidence>
<evidence type="ECO:0000256" key="1">
    <source>
        <dbReference type="ARBA" id="ARBA00010928"/>
    </source>
</evidence>
<dbReference type="EC" id="1.3.1.20" evidence="3"/>
<evidence type="ECO:0000256" key="9">
    <source>
        <dbReference type="ARBA" id="ARBA00047423"/>
    </source>
</evidence>
<keyword evidence="14" id="KW-1185">Reference proteome</keyword>
<feature type="domain" description="Gfo/Idh/MocA-like oxidoreductase N-terminal" evidence="11">
    <location>
        <begin position="3"/>
        <end position="121"/>
    </location>
</feature>
<dbReference type="PANTHER" id="PTHR22604:SF105">
    <property type="entry name" value="TRANS-1,2-DIHYDROBENZENE-1,2-DIOL DEHYDROGENASE"/>
    <property type="match status" value="1"/>
</dbReference>
<evidence type="ECO:0000256" key="6">
    <source>
        <dbReference type="ARBA" id="ARBA00042926"/>
    </source>
</evidence>
<evidence type="ECO:0000256" key="5">
    <source>
        <dbReference type="ARBA" id="ARBA00040603"/>
    </source>
</evidence>
<evidence type="ECO:0000256" key="4">
    <source>
        <dbReference type="ARBA" id="ARBA00038984"/>
    </source>
</evidence>
<keyword evidence="2" id="KW-0560">Oxidoreductase</keyword>
<sequence length="335" mass="37561">MALRWGVAGAGRISHDFVGSLTAYSETEHKVVAVAAGSKERARKFAEDHAIERYYERYLDLAQDENVDIVYVGNLNTQHFDTSKLMLEQGKHVLCEKPFTMNEKQVKRLVQVARENKLFLMEAVWSRCFPAYKEMKRLIDTGAIGDVLFASVHFGHAIQHVDRLTSKEMGGGAILDLGIYILQFQQYIFRGLRPIKIAVNGHLNKCGTDESCGVVITYPEGKMAVVSTSARVSLPNEGVVVGTNGTLRLPDFWCPDKLITPSGVLNFPLPKTKATYLHHNSAGLCYEADEAKQCIKQGKIESSHITHEESIELARLMDHLRFEMGVKFPEDSQEF</sequence>
<accession>A0ABQ9JVF0</accession>
<dbReference type="SUPFAM" id="SSF51735">
    <property type="entry name" value="NAD(P)-binding Rossmann-fold domains"/>
    <property type="match status" value="1"/>
</dbReference>
<evidence type="ECO:0000256" key="7">
    <source>
        <dbReference type="ARBA" id="ARBA00042988"/>
    </source>
</evidence>
<evidence type="ECO:0000313" key="13">
    <source>
        <dbReference type="EMBL" id="KAJ8981245.1"/>
    </source>
</evidence>
<protein>
    <recommendedName>
        <fullName evidence="5">Trans-1,2-dihydrobenzene-1,2-diol dehydrogenase</fullName>
        <ecNumber evidence="4">1.1.1.179</ecNumber>
        <ecNumber evidence="3">1.3.1.20</ecNumber>
    </recommendedName>
    <alternativeName>
        <fullName evidence="8">D-xylose 1-dehydrogenase</fullName>
    </alternativeName>
    <alternativeName>
        <fullName evidence="7">D-xylose-NADP dehydrogenase</fullName>
    </alternativeName>
    <alternativeName>
        <fullName evidence="6">Dimeric dihydrodiol dehydrogenase</fullName>
    </alternativeName>
</protein>
<proteinExistence type="inferred from homology"/>
<evidence type="ECO:0000256" key="8">
    <source>
        <dbReference type="ARBA" id="ARBA00043025"/>
    </source>
</evidence>
<evidence type="ECO:0000259" key="11">
    <source>
        <dbReference type="Pfam" id="PF01408"/>
    </source>
</evidence>
<comment type="catalytic activity">
    <reaction evidence="10">
        <text>D-xylose + NADP(+) = D-xylono-1,5-lactone + NADPH + H(+)</text>
        <dbReference type="Rhea" id="RHEA:22000"/>
        <dbReference type="ChEBI" id="CHEBI:15378"/>
        <dbReference type="ChEBI" id="CHEBI:15867"/>
        <dbReference type="ChEBI" id="CHEBI:53455"/>
        <dbReference type="ChEBI" id="CHEBI:57783"/>
        <dbReference type="ChEBI" id="CHEBI:58349"/>
        <dbReference type="EC" id="1.1.1.179"/>
    </reaction>
</comment>
<evidence type="ECO:0000256" key="10">
    <source>
        <dbReference type="ARBA" id="ARBA00049233"/>
    </source>
</evidence>
<dbReference type="Pfam" id="PF22725">
    <property type="entry name" value="GFO_IDH_MocA_C3"/>
    <property type="match status" value="1"/>
</dbReference>
<comment type="catalytic activity">
    <reaction evidence="9">
        <text>(1R,2R)-1,2-dihydrobenzene-1,2-diol + NADP(+) = catechol + NADPH + H(+)</text>
        <dbReference type="Rhea" id="RHEA:16729"/>
        <dbReference type="ChEBI" id="CHEBI:10702"/>
        <dbReference type="ChEBI" id="CHEBI:15378"/>
        <dbReference type="ChEBI" id="CHEBI:18135"/>
        <dbReference type="ChEBI" id="CHEBI:57783"/>
        <dbReference type="ChEBI" id="CHEBI:58349"/>
        <dbReference type="EC" id="1.3.1.20"/>
    </reaction>
</comment>
<dbReference type="InterPro" id="IPR000683">
    <property type="entry name" value="Gfo/Idh/MocA-like_OxRdtase_N"/>
</dbReference>
<comment type="similarity">
    <text evidence="1">Belongs to the Gfo/Idh/MocA family.</text>
</comment>
<dbReference type="SUPFAM" id="SSF55347">
    <property type="entry name" value="Glyceraldehyde-3-phosphate dehydrogenase-like, C-terminal domain"/>
    <property type="match status" value="1"/>
</dbReference>
<dbReference type="Gene3D" id="3.40.50.720">
    <property type="entry name" value="NAD(P)-binding Rossmann-like Domain"/>
    <property type="match status" value="1"/>
</dbReference>
<dbReference type="InterPro" id="IPR050984">
    <property type="entry name" value="Gfo/Idh/MocA_domain"/>
</dbReference>
<dbReference type="InterPro" id="IPR055170">
    <property type="entry name" value="GFO_IDH_MocA-like_dom"/>
</dbReference>
<dbReference type="Proteomes" id="UP001162164">
    <property type="component" value="Unassembled WGS sequence"/>
</dbReference>
<comment type="caution">
    <text evidence="13">The sequence shown here is derived from an EMBL/GenBank/DDBJ whole genome shotgun (WGS) entry which is preliminary data.</text>
</comment>
<evidence type="ECO:0000259" key="12">
    <source>
        <dbReference type="Pfam" id="PF22725"/>
    </source>
</evidence>
<name>A0ABQ9JVF0_9CUCU</name>
<gene>
    <name evidence="13" type="ORF">NQ317_005760</name>
</gene>
<dbReference type="EMBL" id="JAPWTJ010000193">
    <property type="protein sequence ID" value="KAJ8981245.1"/>
    <property type="molecule type" value="Genomic_DNA"/>
</dbReference>
<dbReference type="Pfam" id="PF01408">
    <property type="entry name" value="GFO_IDH_MocA"/>
    <property type="match status" value="1"/>
</dbReference>
<feature type="domain" description="GFO/IDH/MocA-like oxidoreductase" evidence="12">
    <location>
        <begin position="132"/>
        <end position="248"/>
    </location>
</feature>
<evidence type="ECO:0000256" key="3">
    <source>
        <dbReference type="ARBA" id="ARBA00038853"/>
    </source>
</evidence>
<dbReference type="Gene3D" id="3.30.360.10">
    <property type="entry name" value="Dihydrodipicolinate Reductase, domain 2"/>
    <property type="match status" value="1"/>
</dbReference>
<dbReference type="InterPro" id="IPR036291">
    <property type="entry name" value="NAD(P)-bd_dom_sf"/>
</dbReference>